<dbReference type="SUPFAM" id="SSF52540">
    <property type="entry name" value="P-loop containing nucleoside triphosphate hydrolases"/>
    <property type="match status" value="1"/>
</dbReference>
<reference evidence="3 4" key="1">
    <citation type="submission" date="2018-03" db="EMBL/GenBank/DDBJ databases">
        <title>Blue discolouration in mozzarella cheese caused by Pseudomonas fluorescens.</title>
        <authorList>
            <person name="Chiesa F."/>
            <person name="Dalmasso A."/>
            <person name="Lomonaco S."/>
        </authorList>
    </citation>
    <scope>NUCLEOTIDE SEQUENCE [LARGE SCALE GENOMIC DNA]</scope>
    <source>
        <strain evidence="3 4">11293</strain>
    </source>
</reference>
<dbReference type="InterPro" id="IPR002611">
    <property type="entry name" value="IstB_ATP-bd"/>
</dbReference>
<evidence type="ECO:0000259" key="2">
    <source>
        <dbReference type="SMART" id="SM00382"/>
    </source>
</evidence>
<evidence type="ECO:0000313" key="4">
    <source>
        <dbReference type="Proteomes" id="UP000239731"/>
    </source>
</evidence>
<accession>A0A2T0I3P2</accession>
<dbReference type="SMART" id="SM00382">
    <property type="entry name" value="AAA"/>
    <property type="match status" value="1"/>
</dbReference>
<protein>
    <submittedName>
        <fullName evidence="3">ATP-binding protein</fullName>
    </submittedName>
</protein>
<evidence type="ECO:0000256" key="1">
    <source>
        <dbReference type="SAM" id="MobiDB-lite"/>
    </source>
</evidence>
<evidence type="ECO:0000313" key="3">
    <source>
        <dbReference type="EMBL" id="PRW89928.1"/>
    </source>
</evidence>
<feature type="domain" description="AAA+ ATPase" evidence="2">
    <location>
        <begin position="123"/>
        <end position="261"/>
    </location>
</feature>
<dbReference type="Gene3D" id="3.40.50.300">
    <property type="entry name" value="P-loop containing nucleotide triphosphate hydrolases"/>
    <property type="match status" value="1"/>
</dbReference>
<gene>
    <name evidence="3" type="ORF">C7A10_19495</name>
</gene>
<dbReference type="PANTHER" id="PTHR30050:SF4">
    <property type="entry name" value="ATP-BINDING PROTEIN RV3427C IN INSERTION SEQUENCE-RELATED"/>
    <property type="match status" value="1"/>
</dbReference>
<dbReference type="PANTHER" id="PTHR30050">
    <property type="entry name" value="CHROMOSOMAL REPLICATION INITIATOR PROTEIN DNAA"/>
    <property type="match status" value="1"/>
</dbReference>
<dbReference type="Proteomes" id="UP000239731">
    <property type="component" value="Unassembled WGS sequence"/>
</dbReference>
<organism evidence="3 4">
    <name type="scientific">Pseudomonas fluorescens</name>
    <dbReference type="NCBI Taxonomy" id="294"/>
    <lineage>
        <taxon>Bacteria</taxon>
        <taxon>Pseudomonadati</taxon>
        <taxon>Pseudomonadota</taxon>
        <taxon>Gammaproteobacteria</taxon>
        <taxon>Pseudomonadales</taxon>
        <taxon>Pseudomonadaceae</taxon>
        <taxon>Pseudomonas</taxon>
    </lineage>
</organism>
<sequence>MAQRSNFRRQPEMRTFEGGCPQHPEVETRSEVEQFDGSMQTRPCKQCQYHGLRVAEGGSEAHTQALANLAAERLNSALVGSGITPRFAGCTFETYRAKTPEMATALEKCRAYADDFAEQHYPAGRNLLMTGNIGTGKTHLACSIVRRVIEMKAIAVITTAAEIIRVFKRSMARDSGYTEGDVIDELSGFDLLVIDEVGAQAGTAYELGVLHEVIDKRYQLIKPTVLVSNLPAKPTTDVDGKPLPSLEQYIGARALDRLRENGALLAGFTWTSARGRV</sequence>
<keyword evidence="3" id="KW-0547">Nucleotide-binding</keyword>
<dbReference type="InterPro" id="IPR027417">
    <property type="entry name" value="P-loop_NTPase"/>
</dbReference>
<dbReference type="Pfam" id="PF01695">
    <property type="entry name" value="IstB_IS21"/>
    <property type="match status" value="1"/>
</dbReference>
<dbReference type="CDD" id="cd00009">
    <property type="entry name" value="AAA"/>
    <property type="match status" value="1"/>
</dbReference>
<dbReference type="RefSeq" id="WP_106118268.1">
    <property type="nucleotide sequence ID" value="NZ_PVUH01000013.1"/>
</dbReference>
<keyword evidence="3" id="KW-0067">ATP-binding</keyword>
<proteinExistence type="predicted"/>
<dbReference type="GO" id="GO:0005524">
    <property type="term" value="F:ATP binding"/>
    <property type="evidence" value="ECO:0007669"/>
    <property type="project" value="UniProtKB-KW"/>
</dbReference>
<comment type="caution">
    <text evidence="3">The sequence shown here is derived from an EMBL/GenBank/DDBJ whole genome shotgun (WGS) entry which is preliminary data.</text>
</comment>
<dbReference type="AlphaFoldDB" id="A0A2T0I3P2"/>
<dbReference type="EMBL" id="PVUH01000013">
    <property type="protein sequence ID" value="PRW89928.1"/>
    <property type="molecule type" value="Genomic_DNA"/>
</dbReference>
<dbReference type="InterPro" id="IPR003593">
    <property type="entry name" value="AAA+_ATPase"/>
</dbReference>
<feature type="region of interest" description="Disordered" evidence="1">
    <location>
        <begin position="1"/>
        <end position="26"/>
    </location>
</feature>
<dbReference type="GO" id="GO:0006260">
    <property type="term" value="P:DNA replication"/>
    <property type="evidence" value="ECO:0007669"/>
    <property type="project" value="TreeGrafter"/>
</dbReference>
<name>A0A2T0I3P2_PSEFL</name>